<dbReference type="Gene3D" id="1.50.10.10">
    <property type="match status" value="1"/>
</dbReference>
<evidence type="ECO:0000259" key="2">
    <source>
        <dbReference type="Pfam" id="PF22124"/>
    </source>
</evidence>
<name>A0ABY6QT73_9ACTN</name>
<feature type="compositionally biased region" description="Basic and acidic residues" evidence="1">
    <location>
        <begin position="240"/>
        <end position="251"/>
    </location>
</feature>
<dbReference type="PANTHER" id="PTHR31084:SF0">
    <property type="entry name" value="ALPHA-L-FUCOSIDASE 2"/>
    <property type="match status" value="1"/>
</dbReference>
<proteinExistence type="predicted"/>
<dbReference type="Proteomes" id="UP001164506">
    <property type="component" value="Chromosome"/>
</dbReference>
<dbReference type="PANTHER" id="PTHR31084">
    <property type="entry name" value="ALPHA-L-FUCOSIDASE 2"/>
    <property type="match status" value="1"/>
</dbReference>
<dbReference type="SUPFAM" id="SSF48208">
    <property type="entry name" value="Six-hairpin glycosidases"/>
    <property type="match status" value="1"/>
</dbReference>
<sequence length="267" mass="29873">MQVRLAPNKIGRWGQLQEWQSDIDSCTDIHHHTSHLFAVHPGRQITTKSPAFSAAALVSLKARCGEKEGIPFTAATVSGDRRRSWTWPWRATLFARLGDGQRAQTMLRGLPADNTLHNLLSNHPPFQMDGNLGISGAVAEMLLQSHDDASYEVSCTWRDGKVTSSRIVADRARNRGNVPVRVDGVDTNVKPIKPRRRCLSVAARCACSGHRPWKYVTRPWRRLPAPKPPGELSPMGSPTHQREERCGPARRGRLEELFKSLVTDLRK</sequence>
<feature type="region of interest" description="Disordered" evidence="1">
    <location>
        <begin position="225"/>
        <end position="251"/>
    </location>
</feature>
<keyword evidence="4" id="KW-1185">Reference proteome</keyword>
<dbReference type="Pfam" id="PF22124">
    <property type="entry name" value="Glyco_hydro_95_cat"/>
    <property type="match status" value="1"/>
</dbReference>
<evidence type="ECO:0000313" key="4">
    <source>
        <dbReference type="Proteomes" id="UP001164506"/>
    </source>
</evidence>
<feature type="domain" description="Glycosyl hydrolase family 95 catalytic" evidence="2">
    <location>
        <begin position="3"/>
        <end position="142"/>
    </location>
</feature>
<dbReference type="InterPro" id="IPR012341">
    <property type="entry name" value="6hp_glycosidase-like_sf"/>
</dbReference>
<gene>
    <name evidence="3" type="ORF">LDH80_06535</name>
</gene>
<accession>A0ABY6QT73</accession>
<protein>
    <recommendedName>
        <fullName evidence="2">Glycosyl hydrolase family 95 catalytic domain-containing protein</fullName>
    </recommendedName>
</protein>
<dbReference type="EMBL" id="CP084204">
    <property type="protein sequence ID" value="UZX20386.1"/>
    <property type="molecule type" value="Genomic_DNA"/>
</dbReference>
<organism evidence="3 4">
    <name type="scientific">Streptomyces tanashiensis</name>
    <dbReference type="NCBI Taxonomy" id="67367"/>
    <lineage>
        <taxon>Bacteria</taxon>
        <taxon>Bacillati</taxon>
        <taxon>Actinomycetota</taxon>
        <taxon>Actinomycetes</taxon>
        <taxon>Kitasatosporales</taxon>
        <taxon>Streptomycetaceae</taxon>
        <taxon>Streptomyces</taxon>
    </lineage>
</organism>
<reference evidence="3" key="1">
    <citation type="submission" date="2021-09" db="EMBL/GenBank/DDBJ databases">
        <title>Complete genome sequence and metabolic characterization of Streptomyces tanashiensis DSM 731 the producer of antibacterial Kalafungin and diverse secondary metabolites.</title>
        <authorList>
            <person name="Abbasi M.N."/>
            <person name="Anwar M.N."/>
            <person name="Alam K."/>
            <person name="Shoaib M."/>
            <person name="Lin Z."/>
            <person name="Hayat M."/>
            <person name="Ali M.I."/>
            <person name="Malik H.M.T."/>
            <person name="Ahmed I."/>
            <person name="Li A."/>
            <person name="Hailong Wang H."/>
            <person name="Zhang Y."/>
        </authorList>
    </citation>
    <scope>NUCLEOTIDE SEQUENCE</scope>
    <source>
        <strain evidence="3">Kala</strain>
    </source>
</reference>
<dbReference type="InterPro" id="IPR008928">
    <property type="entry name" value="6-hairpin_glycosidase_sf"/>
</dbReference>
<evidence type="ECO:0000256" key="1">
    <source>
        <dbReference type="SAM" id="MobiDB-lite"/>
    </source>
</evidence>
<dbReference type="InterPro" id="IPR054363">
    <property type="entry name" value="GH95_cat"/>
</dbReference>
<evidence type="ECO:0000313" key="3">
    <source>
        <dbReference type="EMBL" id="UZX20386.1"/>
    </source>
</evidence>